<evidence type="ECO:0000256" key="8">
    <source>
        <dbReference type="ARBA" id="ARBA00023277"/>
    </source>
</evidence>
<feature type="binding site" evidence="9">
    <location>
        <position position="238"/>
    </location>
    <ligand>
        <name>substrate</name>
    </ligand>
</feature>
<keyword evidence="4 9" id="KW-0418">Kinase</keyword>
<dbReference type="EMBL" id="JAOVQO010000007">
    <property type="protein sequence ID" value="MCU9848114.1"/>
    <property type="molecule type" value="Genomic_DNA"/>
</dbReference>
<dbReference type="EC" id="2.7.1.15" evidence="9"/>
<feature type="binding site" evidence="9">
    <location>
        <begin position="38"/>
        <end position="42"/>
    </location>
    <ligand>
        <name>substrate</name>
    </ligand>
</feature>
<comment type="caution">
    <text evidence="9">Lacks conserved residue(s) required for the propagation of feature annotation.</text>
</comment>
<dbReference type="Proteomes" id="UP001209535">
    <property type="component" value="Unassembled WGS sequence"/>
</dbReference>
<evidence type="ECO:0000256" key="1">
    <source>
        <dbReference type="ARBA" id="ARBA00022679"/>
    </source>
</evidence>
<keyword evidence="2 9" id="KW-0479">Metal-binding</keyword>
<keyword evidence="3 9" id="KW-0547">Nucleotide-binding</keyword>
<comment type="function">
    <text evidence="9">Catalyzes the phosphorylation of ribose at O-5 in a reaction requiring ATP and magnesium. The resulting D-ribose-5-phosphate can then be used either for sythesis of nucleotides, histidine, and tryptophan, or as a component of the pentose phosphate pathway.</text>
</comment>
<keyword evidence="7 9" id="KW-0630">Potassium</keyword>
<evidence type="ECO:0000256" key="6">
    <source>
        <dbReference type="ARBA" id="ARBA00022842"/>
    </source>
</evidence>
<comment type="subunit">
    <text evidence="9">Homodimer.</text>
</comment>
<evidence type="ECO:0000313" key="12">
    <source>
        <dbReference type="Proteomes" id="UP001209535"/>
    </source>
</evidence>
<evidence type="ECO:0000256" key="4">
    <source>
        <dbReference type="ARBA" id="ARBA00022777"/>
    </source>
</evidence>
<dbReference type="GO" id="GO:0016301">
    <property type="term" value="F:kinase activity"/>
    <property type="evidence" value="ECO:0007669"/>
    <property type="project" value="UniProtKB-KW"/>
</dbReference>
<feature type="binding site" evidence="9">
    <location>
        <begin position="10"/>
        <end position="12"/>
    </location>
    <ligand>
        <name>substrate</name>
    </ligand>
</feature>
<feature type="binding site" evidence="9">
    <location>
        <begin position="237"/>
        <end position="238"/>
    </location>
    <ligand>
        <name>ATP</name>
        <dbReference type="ChEBI" id="CHEBI:30616"/>
    </ligand>
</feature>
<evidence type="ECO:0000256" key="7">
    <source>
        <dbReference type="ARBA" id="ARBA00022958"/>
    </source>
</evidence>
<sequence>MTIYNLGSINIDHFYRVPHLPAPGETLAAESYTVGLGGKGANQSAAAAKAGARVVHIGAVGSDGTWAVDRLAGWGVDTRHIARLDTPSGHAIINVDAGGENAIVLFPGANWALPFSLIDAALAGAGPSDTLLLQNETAHQAEAAALARELGMRVIYSAAPFDIGAVQAVLENVTVLALNAVEADQLAAAMGIGLDLIDVPELLVTRGAEGAEWRSREGDRAVAAPVKVHAVDTTGAGDTFAGYFAAARDAGRPPAAALSLAGAAASLKVTRHGTADAIPTLDEVEAFRA</sequence>
<comment type="cofactor">
    <cofactor evidence="9">
        <name>Mg(2+)</name>
        <dbReference type="ChEBI" id="CHEBI:18420"/>
    </cofactor>
    <text evidence="9">Requires a divalent cation, most likely magnesium in vivo, as an electrophilic catalyst to aid phosphoryl group transfer. It is the chelate of the metal and the nucleotide that is the actual substrate.</text>
</comment>
<keyword evidence="12" id="KW-1185">Reference proteome</keyword>
<comment type="catalytic activity">
    <reaction evidence="9">
        <text>D-ribose + ATP = D-ribose 5-phosphate + ADP + H(+)</text>
        <dbReference type="Rhea" id="RHEA:13697"/>
        <dbReference type="ChEBI" id="CHEBI:15378"/>
        <dbReference type="ChEBI" id="CHEBI:30616"/>
        <dbReference type="ChEBI" id="CHEBI:47013"/>
        <dbReference type="ChEBI" id="CHEBI:78346"/>
        <dbReference type="ChEBI" id="CHEBI:456216"/>
        <dbReference type="EC" id="2.7.1.15"/>
    </reaction>
</comment>
<name>A0ABT2X2D3_9RHOB</name>
<proteinExistence type="inferred from homology"/>
<dbReference type="RefSeq" id="WP_263335187.1">
    <property type="nucleotide sequence ID" value="NZ_JAOVQO010000007.1"/>
</dbReference>
<evidence type="ECO:0000259" key="10">
    <source>
        <dbReference type="Pfam" id="PF00294"/>
    </source>
</evidence>
<organism evidence="11 12">
    <name type="scientific">Albidovulum salinarum</name>
    <dbReference type="NCBI Taxonomy" id="2984153"/>
    <lineage>
        <taxon>Bacteria</taxon>
        <taxon>Pseudomonadati</taxon>
        <taxon>Pseudomonadota</taxon>
        <taxon>Alphaproteobacteria</taxon>
        <taxon>Rhodobacterales</taxon>
        <taxon>Paracoccaceae</taxon>
        <taxon>Albidovulum</taxon>
    </lineage>
</organism>
<evidence type="ECO:0000256" key="2">
    <source>
        <dbReference type="ARBA" id="ARBA00022723"/>
    </source>
</evidence>
<feature type="binding site" evidence="9">
    <location>
        <position position="136"/>
    </location>
    <ligand>
        <name>substrate</name>
    </ligand>
</feature>
<keyword evidence="5 9" id="KW-0067">ATP-binding</keyword>
<comment type="caution">
    <text evidence="11">The sequence shown here is derived from an EMBL/GenBank/DDBJ whole genome shotgun (WGS) entry which is preliminary data.</text>
</comment>
<comment type="subcellular location">
    <subcellularLocation>
        <location evidence="9">Cytoplasm</location>
    </subcellularLocation>
</comment>
<dbReference type="InterPro" id="IPR002139">
    <property type="entry name" value="Ribo/fructo_kinase"/>
</dbReference>
<protein>
    <recommendedName>
        <fullName evidence="9">Ribokinase</fullName>
        <shortName evidence="9">RK</shortName>
        <ecNumber evidence="9">2.7.1.15</ecNumber>
    </recommendedName>
</protein>
<dbReference type="InterPro" id="IPR011877">
    <property type="entry name" value="Ribokinase"/>
</dbReference>
<dbReference type="Pfam" id="PF00294">
    <property type="entry name" value="PfkB"/>
    <property type="match status" value="1"/>
</dbReference>
<dbReference type="PANTHER" id="PTHR10584:SF166">
    <property type="entry name" value="RIBOKINASE"/>
    <property type="match status" value="1"/>
</dbReference>
<gene>
    <name evidence="9" type="primary">rbsK</name>
    <name evidence="11" type="ORF">OEZ60_08850</name>
</gene>
<feature type="binding site" evidence="9">
    <location>
        <begin position="205"/>
        <end position="210"/>
    </location>
    <ligand>
        <name>ATP</name>
        <dbReference type="ChEBI" id="CHEBI:30616"/>
    </ligand>
</feature>
<feature type="binding site" evidence="9">
    <location>
        <position position="273"/>
    </location>
    <ligand>
        <name>K(+)</name>
        <dbReference type="ChEBI" id="CHEBI:29103"/>
    </ligand>
</feature>
<feature type="binding site" evidence="9">
    <location>
        <position position="179"/>
    </location>
    <ligand>
        <name>ATP</name>
        <dbReference type="ChEBI" id="CHEBI:30616"/>
    </ligand>
</feature>
<accession>A0ABT2X2D3</accession>
<dbReference type="Gene3D" id="3.40.1190.20">
    <property type="match status" value="1"/>
</dbReference>
<evidence type="ECO:0000256" key="3">
    <source>
        <dbReference type="ARBA" id="ARBA00022741"/>
    </source>
</evidence>
<keyword evidence="9" id="KW-0963">Cytoplasm</keyword>
<evidence type="ECO:0000256" key="5">
    <source>
        <dbReference type="ARBA" id="ARBA00022840"/>
    </source>
</evidence>
<evidence type="ECO:0000256" key="9">
    <source>
        <dbReference type="HAMAP-Rule" id="MF_01987"/>
    </source>
</evidence>
<feature type="binding site" evidence="9">
    <location>
        <position position="232"/>
    </location>
    <ligand>
        <name>K(+)</name>
        <dbReference type="ChEBI" id="CHEBI:29103"/>
    </ligand>
</feature>
<feature type="active site" description="Proton acceptor" evidence="9">
    <location>
        <position position="238"/>
    </location>
</feature>
<dbReference type="HAMAP" id="MF_01987">
    <property type="entry name" value="Ribokinase"/>
    <property type="match status" value="1"/>
</dbReference>
<comment type="pathway">
    <text evidence="9">Carbohydrate metabolism; D-ribose degradation; D-ribose 5-phosphate from beta-D-ribopyranose: step 2/2.</text>
</comment>
<feature type="binding site" evidence="9">
    <location>
        <position position="268"/>
    </location>
    <ligand>
        <name>K(+)</name>
        <dbReference type="ChEBI" id="CHEBI:29103"/>
    </ligand>
</feature>
<dbReference type="SUPFAM" id="SSF53613">
    <property type="entry name" value="Ribokinase-like"/>
    <property type="match status" value="1"/>
</dbReference>
<keyword evidence="6 9" id="KW-0460">Magnesium</keyword>
<comment type="similarity">
    <text evidence="9">Belongs to the carbohydrate kinase PfkB family. Ribokinase subfamily.</text>
</comment>
<feature type="binding site" evidence="9">
    <location>
        <position position="271"/>
    </location>
    <ligand>
        <name>K(+)</name>
        <dbReference type="ChEBI" id="CHEBI:29103"/>
    </ligand>
</feature>
<keyword evidence="1 9" id="KW-0808">Transferase</keyword>
<dbReference type="PRINTS" id="PR00990">
    <property type="entry name" value="RIBOKINASE"/>
</dbReference>
<comment type="activity regulation">
    <text evidence="9">Activated by a monovalent cation that binds near, but not in, the active site. The most likely occupant of the site in vivo is potassium. Ion binding induces a conformational change that may alter substrate affinity.</text>
</comment>
<dbReference type="PANTHER" id="PTHR10584">
    <property type="entry name" value="SUGAR KINASE"/>
    <property type="match status" value="1"/>
</dbReference>
<feature type="binding site" evidence="9">
    <location>
        <position position="234"/>
    </location>
    <ligand>
        <name>K(+)</name>
        <dbReference type="ChEBI" id="CHEBI:29103"/>
    </ligand>
</feature>
<dbReference type="InterPro" id="IPR029056">
    <property type="entry name" value="Ribokinase-like"/>
</dbReference>
<feature type="domain" description="Carbohydrate kinase PfkB" evidence="10">
    <location>
        <begin position="6"/>
        <end position="280"/>
    </location>
</feature>
<reference evidence="11 12" key="1">
    <citation type="submission" date="2022-10" db="EMBL/GenBank/DDBJ databases">
        <title>Defluviimonas sp. nov., isolated from ocean surface sediments.</title>
        <authorList>
            <person name="He W."/>
            <person name="Wang L."/>
            <person name="Zhang D.-F."/>
        </authorList>
    </citation>
    <scope>NUCLEOTIDE SEQUENCE [LARGE SCALE GENOMIC DNA]</scope>
    <source>
        <strain evidence="11 12">WL0024</strain>
    </source>
</reference>
<dbReference type="InterPro" id="IPR011611">
    <property type="entry name" value="PfkB_dom"/>
</dbReference>
<evidence type="ECO:0000313" key="11">
    <source>
        <dbReference type="EMBL" id="MCU9848114.1"/>
    </source>
</evidence>
<keyword evidence="8 9" id="KW-0119">Carbohydrate metabolism</keyword>